<dbReference type="InterPro" id="IPR052169">
    <property type="entry name" value="CW_Biosynth-Accessory"/>
</dbReference>
<protein>
    <submittedName>
        <fullName evidence="4">CapA family protein</fullName>
    </submittedName>
</protein>
<evidence type="ECO:0000256" key="2">
    <source>
        <dbReference type="SAM" id="SignalP"/>
    </source>
</evidence>
<feature type="signal peptide" evidence="2">
    <location>
        <begin position="1"/>
        <end position="22"/>
    </location>
</feature>
<dbReference type="SMART" id="SM00854">
    <property type="entry name" value="PGA_cap"/>
    <property type="match status" value="1"/>
</dbReference>
<dbReference type="InterPro" id="IPR000601">
    <property type="entry name" value="PKD_dom"/>
</dbReference>
<sequence>MKRNRFSLLAVVLLFLPQLSLSALQGRGVTLEDFESGSIVLNSYPDQDNDPTAWELTPSNTYDGSAYALRLYGNTWKTQDIQPYAVNDSTVWQVAAFIDRLGEMQAFGVADSVNELFYTFGGNQLPQETKWWTVYQGAFPTDEWYAYLLPIGQAWFVTYGYYPVITKLLYINDDDSGGSGVILFDEIIDVTEDLPVPPIATIDYTIEHTEKLGNNLYRVALQFFGQVSDPDSESHDFLWDFGDSTTSIDQNPTHEFLVEAYYPYTVGLTVKDPDDLAGFDTCQVNVEVGPAEMPLTVNFVGDIMTARGYESNGGIIDTYGIEALFEPTLSIFGGAADVNVANLEVPYTDRGEPHPTKSVVFRARPENIVGLKYAGIDLVTLGNNHIIDYGEEGMLQTMELLDTLRIRHSGAGINEYFALQPTFWTEKGVRIAFLGQCNRTGRLWNYQPFLDAGYNKCGFGNFITQNIESSINNVRDVADIVILQGHSGTEYQTEPPDKFLGEPPPVEANEIGPDDPDFRFNIEPSAGDRALRRQVIDFGADIMINHHPHVLQGFESYNGKLIAHSLGNFVFELYYPETMPTIVLTLEITKNGIMGYTFTPAWIDDYIPKPAIGQFGREIMDRMAEYSRKMGAIVATDPEISRARIYLSRDDADSTQTDHEATVPFVDLGGYRITPPIEVSSDGNLSEIINAVGSGLTSYEVCWGSEILWHGNFEDEGATFWDDNTSDEWLDASEAHSGQRSLALRRHDYDSAPVGTDLEKNLPCYPEHRHTCAGYLKAENAKDAIIMNRFYSSRTSTTPIISTDIGDRFSGSQDWTFRWQDLETPENAIYFDIRCENDAPSSGTGMAWFDDLKLIQWEPWFTGQTPVSVPSPNNHRFIQIRTTDTAVAEATINYKTTSYNPNPADAPDPMVRISEASWIRNFPNPARGNTTIELRLPQATGPLVVDLAIFDIQGRRVANLFKGRVTGGTPYTYQWDGSDDRGRGLASGVYFSRAVVNGDARSQKILILR</sequence>
<evidence type="ECO:0000256" key="1">
    <source>
        <dbReference type="ARBA" id="ARBA00005662"/>
    </source>
</evidence>
<evidence type="ECO:0000313" key="4">
    <source>
        <dbReference type="EMBL" id="MBU2692815.1"/>
    </source>
</evidence>
<dbReference type="CDD" id="cd07381">
    <property type="entry name" value="MPP_CapA"/>
    <property type="match status" value="1"/>
</dbReference>
<dbReference type="InterPro" id="IPR019079">
    <property type="entry name" value="Capsule_synth_CapA"/>
</dbReference>
<dbReference type="SUPFAM" id="SSF56300">
    <property type="entry name" value="Metallo-dependent phosphatases"/>
    <property type="match status" value="1"/>
</dbReference>
<keyword evidence="2" id="KW-0732">Signal</keyword>
<reference evidence="4" key="1">
    <citation type="submission" date="2021-05" db="EMBL/GenBank/DDBJ databases">
        <title>Energy efficiency and biological interactions define the core microbiome of deep oligotrophic groundwater.</title>
        <authorList>
            <person name="Mehrshad M."/>
            <person name="Lopez-Fernandez M."/>
            <person name="Bell E."/>
            <person name="Bernier-Latmani R."/>
            <person name="Bertilsson S."/>
            <person name="Dopson M."/>
        </authorList>
    </citation>
    <scope>NUCLEOTIDE SEQUENCE</scope>
    <source>
        <strain evidence="4">Modern_marine.mb.64</strain>
    </source>
</reference>
<comment type="similarity">
    <text evidence="1">Belongs to the CapA family.</text>
</comment>
<dbReference type="Pfam" id="PF18911">
    <property type="entry name" value="PKD_4"/>
    <property type="match status" value="1"/>
</dbReference>
<dbReference type="PANTHER" id="PTHR33393">
    <property type="entry name" value="POLYGLUTAMINE SYNTHESIS ACCESSORY PROTEIN RV0574C-RELATED"/>
    <property type="match status" value="1"/>
</dbReference>
<name>A0A948W806_UNCEI</name>
<dbReference type="Gene3D" id="3.60.21.10">
    <property type="match status" value="1"/>
</dbReference>
<dbReference type="InterPro" id="IPR035986">
    <property type="entry name" value="PKD_dom_sf"/>
</dbReference>
<proteinExistence type="inferred from homology"/>
<dbReference type="Proteomes" id="UP000777784">
    <property type="component" value="Unassembled WGS sequence"/>
</dbReference>
<feature type="domain" description="PKD" evidence="3">
    <location>
        <begin position="237"/>
        <end position="269"/>
    </location>
</feature>
<comment type="caution">
    <text evidence="4">The sequence shown here is derived from an EMBL/GenBank/DDBJ whole genome shotgun (WGS) entry which is preliminary data.</text>
</comment>
<dbReference type="AlphaFoldDB" id="A0A948W806"/>
<dbReference type="InterPro" id="IPR013783">
    <property type="entry name" value="Ig-like_fold"/>
</dbReference>
<dbReference type="InterPro" id="IPR029052">
    <property type="entry name" value="Metallo-depent_PP-like"/>
</dbReference>
<dbReference type="PANTHER" id="PTHR33393:SF13">
    <property type="entry name" value="PGA BIOSYNTHESIS PROTEIN CAPA"/>
    <property type="match status" value="1"/>
</dbReference>
<organism evidence="4 5">
    <name type="scientific">Eiseniibacteriota bacterium</name>
    <dbReference type="NCBI Taxonomy" id="2212470"/>
    <lineage>
        <taxon>Bacteria</taxon>
        <taxon>Candidatus Eiseniibacteriota</taxon>
    </lineage>
</organism>
<dbReference type="Pfam" id="PF09587">
    <property type="entry name" value="PGA_cap"/>
    <property type="match status" value="2"/>
</dbReference>
<dbReference type="Gene3D" id="2.60.40.4070">
    <property type="match status" value="1"/>
</dbReference>
<dbReference type="Gene3D" id="2.60.120.260">
    <property type="entry name" value="Galactose-binding domain-like"/>
    <property type="match status" value="1"/>
</dbReference>
<evidence type="ECO:0000313" key="5">
    <source>
        <dbReference type="Proteomes" id="UP000777784"/>
    </source>
</evidence>
<accession>A0A948W806</accession>
<feature type="chain" id="PRO_5036854551" evidence="2">
    <location>
        <begin position="23"/>
        <end position="1009"/>
    </location>
</feature>
<dbReference type="PROSITE" id="PS50093">
    <property type="entry name" value="PKD"/>
    <property type="match status" value="1"/>
</dbReference>
<dbReference type="EMBL" id="JAHJDP010000100">
    <property type="protein sequence ID" value="MBU2692815.1"/>
    <property type="molecule type" value="Genomic_DNA"/>
</dbReference>
<gene>
    <name evidence="4" type="ORF">KJ970_18000</name>
</gene>
<evidence type="ECO:0000259" key="3">
    <source>
        <dbReference type="PROSITE" id="PS50093"/>
    </source>
</evidence>
<dbReference type="CDD" id="cd00146">
    <property type="entry name" value="PKD"/>
    <property type="match status" value="1"/>
</dbReference>
<dbReference type="SUPFAM" id="SSF49299">
    <property type="entry name" value="PKD domain"/>
    <property type="match status" value="1"/>
</dbReference>
<dbReference type="Gene3D" id="2.60.40.10">
    <property type="entry name" value="Immunoglobulins"/>
    <property type="match status" value="1"/>
</dbReference>